<organism evidence="1 2">
    <name type="scientific">Zopfia rhizophila CBS 207.26</name>
    <dbReference type="NCBI Taxonomy" id="1314779"/>
    <lineage>
        <taxon>Eukaryota</taxon>
        <taxon>Fungi</taxon>
        <taxon>Dikarya</taxon>
        <taxon>Ascomycota</taxon>
        <taxon>Pezizomycotina</taxon>
        <taxon>Dothideomycetes</taxon>
        <taxon>Dothideomycetes incertae sedis</taxon>
        <taxon>Zopfiaceae</taxon>
        <taxon>Zopfia</taxon>
    </lineage>
</organism>
<gene>
    <name evidence="1" type="ORF">K469DRAFT_693120</name>
</gene>
<evidence type="ECO:0000313" key="1">
    <source>
        <dbReference type="EMBL" id="KAF2193062.1"/>
    </source>
</evidence>
<dbReference type="AlphaFoldDB" id="A0A6A6EPZ9"/>
<evidence type="ECO:0000313" key="2">
    <source>
        <dbReference type="Proteomes" id="UP000800200"/>
    </source>
</evidence>
<dbReference type="OrthoDB" id="408152at2759"/>
<name>A0A6A6EPZ9_9PEZI</name>
<dbReference type="SUPFAM" id="SSF52540">
    <property type="entry name" value="P-loop containing nucleoside triphosphate hydrolases"/>
    <property type="match status" value="1"/>
</dbReference>
<reference evidence="1" key="1">
    <citation type="journal article" date="2020" name="Stud. Mycol.">
        <title>101 Dothideomycetes genomes: a test case for predicting lifestyles and emergence of pathogens.</title>
        <authorList>
            <person name="Haridas S."/>
            <person name="Albert R."/>
            <person name="Binder M."/>
            <person name="Bloem J."/>
            <person name="Labutti K."/>
            <person name="Salamov A."/>
            <person name="Andreopoulos B."/>
            <person name="Baker S."/>
            <person name="Barry K."/>
            <person name="Bills G."/>
            <person name="Bluhm B."/>
            <person name="Cannon C."/>
            <person name="Castanera R."/>
            <person name="Culley D."/>
            <person name="Daum C."/>
            <person name="Ezra D."/>
            <person name="Gonzalez J."/>
            <person name="Henrissat B."/>
            <person name="Kuo A."/>
            <person name="Liang C."/>
            <person name="Lipzen A."/>
            <person name="Lutzoni F."/>
            <person name="Magnuson J."/>
            <person name="Mondo S."/>
            <person name="Nolan M."/>
            <person name="Ohm R."/>
            <person name="Pangilinan J."/>
            <person name="Park H.-J."/>
            <person name="Ramirez L."/>
            <person name="Alfaro M."/>
            <person name="Sun H."/>
            <person name="Tritt A."/>
            <person name="Yoshinaga Y."/>
            <person name="Zwiers L.-H."/>
            <person name="Turgeon B."/>
            <person name="Goodwin S."/>
            <person name="Spatafora J."/>
            <person name="Crous P."/>
            <person name="Grigoriev I."/>
        </authorList>
    </citation>
    <scope>NUCLEOTIDE SEQUENCE</scope>
    <source>
        <strain evidence="1">CBS 207.26</strain>
    </source>
</reference>
<dbReference type="PANTHER" id="PTHR36978:SF4">
    <property type="entry name" value="P-LOOP CONTAINING NUCLEOSIDE TRIPHOSPHATE HYDROLASE PROTEIN"/>
    <property type="match status" value="1"/>
</dbReference>
<protein>
    <recommendedName>
        <fullName evidence="3">P-loop containing nucleoside triphosphate hydrolase protein</fullName>
    </recommendedName>
</protein>
<evidence type="ECO:0008006" key="3">
    <source>
        <dbReference type="Google" id="ProtNLM"/>
    </source>
</evidence>
<sequence>MTANTGHRLIDREERTRKKPMKILVLGLCRTGTSSISAALRKLGYTPHHMREVFANPWQTPIWHEAINVTLLPPSKRPSNQRSLPPYGREEFDKLLGEYDAVTDLPAAIFVEPLVEAYPDAKVILTLRNYESWERSMQNSIWKLFTWKLFQLVRILNISKFGPLMRMTQAGFEVLNGNSYGGPKSKAGFEAHNDLVRRVVPKDRLLEFGPDFRWEPLCEFLGEEVPKGEYPRLNESKAMQDALVILRLPAQLRFHGP</sequence>
<dbReference type="EMBL" id="ML994614">
    <property type="protein sequence ID" value="KAF2193062.1"/>
    <property type="molecule type" value="Genomic_DNA"/>
</dbReference>
<dbReference type="InterPro" id="IPR040632">
    <property type="entry name" value="Sulfotransfer_4"/>
</dbReference>
<proteinExistence type="predicted"/>
<dbReference type="PANTHER" id="PTHR36978">
    <property type="entry name" value="P-LOOP CONTAINING NUCLEOTIDE TRIPHOSPHATE HYDROLASE"/>
    <property type="match status" value="1"/>
</dbReference>
<keyword evidence="2" id="KW-1185">Reference proteome</keyword>
<dbReference type="InterPro" id="IPR027417">
    <property type="entry name" value="P-loop_NTPase"/>
</dbReference>
<dbReference type="Pfam" id="PF17784">
    <property type="entry name" value="Sulfotransfer_4"/>
    <property type="match status" value="1"/>
</dbReference>
<accession>A0A6A6EPZ9</accession>
<dbReference type="Gene3D" id="3.40.50.300">
    <property type="entry name" value="P-loop containing nucleotide triphosphate hydrolases"/>
    <property type="match status" value="1"/>
</dbReference>
<dbReference type="Proteomes" id="UP000800200">
    <property type="component" value="Unassembled WGS sequence"/>
</dbReference>